<comment type="caution">
    <text evidence="1">The sequence shown here is derived from an EMBL/GenBank/DDBJ whole genome shotgun (WGS) entry which is preliminary data.</text>
</comment>
<gene>
    <name evidence="1" type="ORF">QQF73_04975</name>
</gene>
<name>A0ABT7HAS4_9GAMM</name>
<evidence type="ECO:0000313" key="1">
    <source>
        <dbReference type="EMBL" id="MDK9556970.1"/>
    </source>
</evidence>
<dbReference type="EMBL" id="JASSQD010000001">
    <property type="protein sequence ID" value="MDK9556970.1"/>
    <property type="molecule type" value="Genomic_DNA"/>
</dbReference>
<reference evidence="1 2" key="1">
    <citation type="submission" date="2023-05" db="EMBL/GenBank/DDBJ databases">
        <title>Marinobacter albus sp. nov., a marine bacterium isolated from sand in a coastal intertidal zone of huludao.</title>
        <authorList>
            <person name="Deng T."/>
        </authorList>
    </citation>
    <scope>NUCLEOTIDE SEQUENCE [LARGE SCALE GENOMIC DNA]</scope>
    <source>
        <strain evidence="1 2">M216</strain>
    </source>
</reference>
<dbReference type="RefSeq" id="WP_219866560.1">
    <property type="nucleotide sequence ID" value="NZ_JASSQD010000001.1"/>
</dbReference>
<keyword evidence="2" id="KW-1185">Reference proteome</keyword>
<organism evidence="1 2">
    <name type="scientific">Marinobacter albus</name>
    <dbReference type="NCBI Taxonomy" id="3030833"/>
    <lineage>
        <taxon>Bacteria</taxon>
        <taxon>Pseudomonadati</taxon>
        <taxon>Pseudomonadota</taxon>
        <taxon>Gammaproteobacteria</taxon>
        <taxon>Pseudomonadales</taxon>
        <taxon>Marinobacteraceae</taxon>
        <taxon>Marinobacter</taxon>
    </lineage>
</organism>
<evidence type="ECO:0000313" key="2">
    <source>
        <dbReference type="Proteomes" id="UP001223547"/>
    </source>
</evidence>
<dbReference type="Proteomes" id="UP001223547">
    <property type="component" value="Unassembled WGS sequence"/>
</dbReference>
<proteinExistence type="predicted"/>
<protein>
    <recommendedName>
        <fullName evidence="3">DUF2147 domain-containing protein</fullName>
    </recommendedName>
</protein>
<sequence>MQHSPDHILRHVAFPVIQPTQCLPLRLVLALMLSVSPVGVADNQMPVATALDGKIFESQLGLKGEPLDVEDRLVFEDGQFVSEECERTCGYAKVEYWVRAQDDAIQMRAEVPCLHSGAVMYWRGTVRGDEIEGSFTWINKRWYWTFEKEFWFKGKLVQAGEP</sequence>
<accession>A0ABT7HAS4</accession>
<evidence type="ECO:0008006" key="3">
    <source>
        <dbReference type="Google" id="ProtNLM"/>
    </source>
</evidence>